<dbReference type="Proteomes" id="UP001454036">
    <property type="component" value="Unassembled WGS sequence"/>
</dbReference>
<sequence>MDFQTIFKVLHWTMVLNSLQNYCEKSRVKWTEEWNEVLNIAGFDQGNCSTYNYDPTSDSGSRSRRRRSFGSENIWLSASSTFGSLMFFAGFVICKSEAIVTIALIVADSMAKWTKMVEGKIMGFGSN</sequence>
<keyword evidence="2" id="KW-1185">Reference proteome</keyword>
<dbReference type="EMBL" id="BAABME010031252">
    <property type="protein sequence ID" value="GAA0144970.1"/>
    <property type="molecule type" value="Genomic_DNA"/>
</dbReference>
<protein>
    <submittedName>
        <fullName evidence="1">Uncharacterized protein</fullName>
    </submittedName>
</protein>
<evidence type="ECO:0000313" key="1">
    <source>
        <dbReference type="EMBL" id="GAA0144970.1"/>
    </source>
</evidence>
<evidence type="ECO:0000313" key="2">
    <source>
        <dbReference type="Proteomes" id="UP001454036"/>
    </source>
</evidence>
<organism evidence="1 2">
    <name type="scientific">Lithospermum erythrorhizon</name>
    <name type="common">Purple gromwell</name>
    <name type="synonym">Lithospermum officinale var. erythrorhizon</name>
    <dbReference type="NCBI Taxonomy" id="34254"/>
    <lineage>
        <taxon>Eukaryota</taxon>
        <taxon>Viridiplantae</taxon>
        <taxon>Streptophyta</taxon>
        <taxon>Embryophyta</taxon>
        <taxon>Tracheophyta</taxon>
        <taxon>Spermatophyta</taxon>
        <taxon>Magnoliopsida</taxon>
        <taxon>eudicotyledons</taxon>
        <taxon>Gunneridae</taxon>
        <taxon>Pentapetalae</taxon>
        <taxon>asterids</taxon>
        <taxon>lamiids</taxon>
        <taxon>Boraginales</taxon>
        <taxon>Boraginaceae</taxon>
        <taxon>Boraginoideae</taxon>
        <taxon>Lithospermeae</taxon>
        <taxon>Lithospermum</taxon>
    </lineage>
</organism>
<comment type="caution">
    <text evidence="1">The sequence shown here is derived from an EMBL/GenBank/DDBJ whole genome shotgun (WGS) entry which is preliminary data.</text>
</comment>
<accession>A0AAV3NZY3</accession>
<dbReference type="AlphaFoldDB" id="A0AAV3NZY3"/>
<reference evidence="1 2" key="1">
    <citation type="submission" date="2024-01" db="EMBL/GenBank/DDBJ databases">
        <title>The complete chloroplast genome sequence of Lithospermum erythrorhizon: insights into the phylogenetic relationship among Boraginaceae species and the maternal lineages of purple gromwells.</title>
        <authorList>
            <person name="Okada T."/>
            <person name="Watanabe K."/>
        </authorList>
    </citation>
    <scope>NUCLEOTIDE SEQUENCE [LARGE SCALE GENOMIC DNA]</scope>
</reference>
<name>A0AAV3NZY3_LITER</name>
<gene>
    <name evidence="1" type="ORF">LIER_42834</name>
</gene>
<proteinExistence type="predicted"/>